<evidence type="ECO:0000313" key="2">
    <source>
        <dbReference type="EMBL" id="GFQ89226.1"/>
    </source>
</evidence>
<sequence length="236" mass="27430">MDLLGKKDLFLKDDILSLYCECIFPTIISFEEIISTKFEVIIPLSVPKVNIIGKQSDKVRSLKEDFKTLYTDGTLSDIKLCTKTESFPVHAAILCARSPVFKDMFSDDIKEKFKGSVDIIDLDNNTIRRMLLYMYTDRLEDLQWESALQLYEAAGKYEILSLREKCSAFMEDHLSTTNACDALVLADRHQDSIFKEAVQNYIIYHDRWTFCSKEWEILLENHSKLAAETMHKVWKK</sequence>
<dbReference type="InterPro" id="IPR011333">
    <property type="entry name" value="SKP1/BTB/POZ_sf"/>
</dbReference>
<feature type="domain" description="BTB" evidence="1">
    <location>
        <begin position="76"/>
        <end position="143"/>
    </location>
</feature>
<dbReference type="AlphaFoldDB" id="A0A8X6KYS8"/>
<dbReference type="Proteomes" id="UP000887116">
    <property type="component" value="Unassembled WGS sequence"/>
</dbReference>
<evidence type="ECO:0000259" key="1">
    <source>
        <dbReference type="PROSITE" id="PS50097"/>
    </source>
</evidence>
<keyword evidence="3" id="KW-1185">Reference proteome</keyword>
<dbReference type="SUPFAM" id="SSF54695">
    <property type="entry name" value="POZ domain"/>
    <property type="match status" value="1"/>
</dbReference>
<dbReference type="Gene3D" id="1.25.40.420">
    <property type="match status" value="1"/>
</dbReference>
<reference evidence="2" key="1">
    <citation type="submission" date="2020-07" db="EMBL/GenBank/DDBJ databases">
        <title>Multicomponent nature underlies the extraordinary mechanical properties of spider dragline silk.</title>
        <authorList>
            <person name="Kono N."/>
            <person name="Nakamura H."/>
            <person name="Mori M."/>
            <person name="Yoshida Y."/>
            <person name="Ohtoshi R."/>
            <person name="Malay A.D."/>
            <person name="Moran D.A.P."/>
            <person name="Tomita M."/>
            <person name="Numata K."/>
            <person name="Arakawa K."/>
        </authorList>
    </citation>
    <scope>NUCLEOTIDE SEQUENCE</scope>
</reference>
<dbReference type="Gene3D" id="3.30.710.10">
    <property type="entry name" value="Potassium Channel Kv1.1, Chain A"/>
    <property type="match status" value="1"/>
</dbReference>
<protein>
    <submittedName>
        <fullName evidence="2">TD and POZ domain-containing protein 3</fullName>
    </submittedName>
</protein>
<comment type="caution">
    <text evidence="2">The sequence shown here is derived from an EMBL/GenBank/DDBJ whole genome shotgun (WGS) entry which is preliminary data.</text>
</comment>
<name>A0A8X6KYS8_TRICU</name>
<organism evidence="2 3">
    <name type="scientific">Trichonephila clavata</name>
    <name type="common">Joro spider</name>
    <name type="synonym">Nephila clavata</name>
    <dbReference type="NCBI Taxonomy" id="2740835"/>
    <lineage>
        <taxon>Eukaryota</taxon>
        <taxon>Metazoa</taxon>
        <taxon>Ecdysozoa</taxon>
        <taxon>Arthropoda</taxon>
        <taxon>Chelicerata</taxon>
        <taxon>Arachnida</taxon>
        <taxon>Araneae</taxon>
        <taxon>Araneomorphae</taxon>
        <taxon>Entelegynae</taxon>
        <taxon>Araneoidea</taxon>
        <taxon>Nephilidae</taxon>
        <taxon>Trichonephila</taxon>
    </lineage>
</organism>
<dbReference type="PROSITE" id="PS50097">
    <property type="entry name" value="BTB"/>
    <property type="match status" value="1"/>
</dbReference>
<gene>
    <name evidence="2" type="primary">Tdpoz3</name>
    <name evidence="2" type="ORF">TNCT_124511</name>
</gene>
<dbReference type="SMART" id="SM00225">
    <property type="entry name" value="BTB"/>
    <property type="match status" value="1"/>
</dbReference>
<dbReference type="OrthoDB" id="6430399at2759"/>
<evidence type="ECO:0000313" key="3">
    <source>
        <dbReference type="Proteomes" id="UP000887116"/>
    </source>
</evidence>
<dbReference type="PANTHER" id="PTHR24413">
    <property type="entry name" value="SPECKLE-TYPE POZ PROTEIN"/>
    <property type="match status" value="1"/>
</dbReference>
<proteinExistence type="predicted"/>
<dbReference type="InterPro" id="IPR000210">
    <property type="entry name" value="BTB/POZ_dom"/>
</dbReference>
<dbReference type="EMBL" id="BMAO01033392">
    <property type="protein sequence ID" value="GFQ89226.1"/>
    <property type="molecule type" value="Genomic_DNA"/>
</dbReference>
<accession>A0A8X6KYS8</accession>
<dbReference type="Pfam" id="PF00651">
    <property type="entry name" value="BTB"/>
    <property type="match status" value="1"/>
</dbReference>